<gene>
    <name evidence="5" type="ORF">D7X96_10850</name>
</gene>
<evidence type="ECO:0000313" key="6">
    <source>
        <dbReference type="Proteomes" id="UP000282656"/>
    </source>
</evidence>
<evidence type="ECO:0000256" key="3">
    <source>
        <dbReference type="ARBA" id="ARBA00023098"/>
    </source>
</evidence>
<dbReference type="InterPro" id="IPR029058">
    <property type="entry name" value="AB_hydrolase_fold"/>
</dbReference>
<dbReference type="EMBL" id="RAWM01000021">
    <property type="protein sequence ID" value="RKH70691.1"/>
    <property type="molecule type" value="Genomic_DNA"/>
</dbReference>
<dbReference type="AlphaFoldDB" id="A0A3A8QS77"/>
<comment type="caution">
    <text evidence="5">The sequence shown here is derived from an EMBL/GenBank/DDBJ whole genome shotgun (WGS) entry which is preliminary data.</text>
</comment>
<dbReference type="GO" id="GO:0016042">
    <property type="term" value="P:lipid catabolic process"/>
    <property type="evidence" value="ECO:0007669"/>
    <property type="project" value="UniProtKB-KW"/>
</dbReference>
<proteinExistence type="predicted"/>
<dbReference type="PANTHER" id="PTHR10272">
    <property type="entry name" value="PLATELET-ACTIVATING FACTOR ACETYLHYDROLASE"/>
    <property type="match status" value="1"/>
</dbReference>
<dbReference type="Proteomes" id="UP000282656">
    <property type="component" value="Unassembled WGS sequence"/>
</dbReference>
<accession>A0A3A8QS77</accession>
<dbReference type="OrthoDB" id="192696at2"/>
<evidence type="ECO:0000256" key="1">
    <source>
        <dbReference type="ARBA" id="ARBA00022801"/>
    </source>
</evidence>
<dbReference type="PANTHER" id="PTHR10272:SF0">
    <property type="entry name" value="PLATELET-ACTIVATING FACTOR ACETYLHYDROLASE"/>
    <property type="match status" value="1"/>
</dbReference>
<dbReference type="Gene3D" id="3.40.50.1820">
    <property type="entry name" value="alpha/beta hydrolase"/>
    <property type="match status" value="1"/>
</dbReference>
<dbReference type="PIRSF" id="PIRSF031982">
    <property type="entry name" value="UCP031982_abhydr"/>
    <property type="match status" value="1"/>
</dbReference>
<evidence type="ECO:0000313" key="5">
    <source>
        <dbReference type="EMBL" id="RKH70691.1"/>
    </source>
</evidence>
<dbReference type="Pfam" id="PF12697">
    <property type="entry name" value="Abhydrolase_6"/>
    <property type="match status" value="1"/>
</dbReference>
<protein>
    <submittedName>
        <fullName evidence="5">Alpha/beta fold hydrolase</fullName>
    </submittedName>
</protein>
<keyword evidence="6" id="KW-1185">Reference proteome</keyword>
<dbReference type="SUPFAM" id="SSF53474">
    <property type="entry name" value="alpha/beta-Hydrolases"/>
    <property type="match status" value="1"/>
</dbReference>
<feature type="domain" description="AB hydrolase-1" evidence="4">
    <location>
        <begin position="104"/>
        <end position="313"/>
    </location>
</feature>
<dbReference type="InterPro" id="IPR016986">
    <property type="entry name" value="UCP031982_abhydr"/>
</dbReference>
<dbReference type="GO" id="GO:0003847">
    <property type="term" value="F:1-alkyl-2-acetylglycerophosphocholine esterase activity"/>
    <property type="evidence" value="ECO:0007669"/>
    <property type="project" value="TreeGrafter"/>
</dbReference>
<dbReference type="RefSeq" id="WP_121769661.1">
    <property type="nucleotide sequence ID" value="NZ_RAWM01000021.1"/>
</dbReference>
<keyword evidence="3" id="KW-0443">Lipid metabolism</keyword>
<sequence>MSPFSRCFSRALLISTALLTGGCASSRGAGQTAAASGVDAAYPVGLSSLTVEDAARHRSLKTVVWYPAAPGTRMETQPASPIFAPFLAAKDAPVSDARGRWPVVLLSHGSGGTAINMSWLGAHLAAHGFLVVSVNHPGNTYGNDSPEGYARGYERPRDFTAVLDHLLKDAKWGPRMDPERIGAAGHSMGGYTALALVGARMNLAWIAEGCTAPETRDHVGCEGLRDVDYSRIDMTVARASYQDPRVKAAFAMAPGMAGSYEPRDLADIQKPVELVLAKGDELMPHALMGMKLAGQLPAARTVVLDDAGHFSFLPECKPLGFEVAPPLCRDEVPGTRAATHARTQAEAVAFFRRTLDVQ</sequence>
<organism evidence="5 6">
    <name type="scientific">Corallococcus interemptor</name>
    <dbReference type="NCBI Taxonomy" id="2316720"/>
    <lineage>
        <taxon>Bacteria</taxon>
        <taxon>Pseudomonadati</taxon>
        <taxon>Myxococcota</taxon>
        <taxon>Myxococcia</taxon>
        <taxon>Myxococcales</taxon>
        <taxon>Cystobacterineae</taxon>
        <taxon>Myxococcaceae</taxon>
        <taxon>Corallococcus</taxon>
    </lineage>
</organism>
<name>A0A3A8QS77_9BACT</name>
<evidence type="ECO:0000259" key="4">
    <source>
        <dbReference type="Pfam" id="PF12697"/>
    </source>
</evidence>
<keyword evidence="2" id="KW-0442">Lipid degradation</keyword>
<dbReference type="InterPro" id="IPR000073">
    <property type="entry name" value="AB_hydrolase_1"/>
</dbReference>
<dbReference type="PROSITE" id="PS51257">
    <property type="entry name" value="PROKAR_LIPOPROTEIN"/>
    <property type="match status" value="1"/>
</dbReference>
<reference evidence="6" key="1">
    <citation type="submission" date="2018-09" db="EMBL/GenBank/DDBJ databases">
        <authorList>
            <person name="Livingstone P.G."/>
            <person name="Whitworth D.E."/>
        </authorList>
    </citation>
    <scope>NUCLEOTIDE SEQUENCE [LARGE SCALE GENOMIC DNA]</scope>
    <source>
        <strain evidence="6">AB047A</strain>
    </source>
</reference>
<keyword evidence="1 5" id="KW-0378">Hydrolase</keyword>
<evidence type="ECO:0000256" key="2">
    <source>
        <dbReference type="ARBA" id="ARBA00022963"/>
    </source>
</evidence>